<comment type="caution">
    <text evidence="1">The sequence shown here is derived from an EMBL/GenBank/DDBJ whole genome shotgun (WGS) entry which is preliminary data.</text>
</comment>
<proteinExistence type="predicted"/>
<keyword evidence="2" id="KW-1185">Reference proteome</keyword>
<accession>A0A9W8HP17</accession>
<gene>
    <name evidence="1" type="ORF">H4R20_006663</name>
</gene>
<name>A0A9W8HP17_9FUNG</name>
<organism evidence="1 2">
    <name type="scientific">Coemansia guatemalensis</name>
    <dbReference type="NCBI Taxonomy" id="2761395"/>
    <lineage>
        <taxon>Eukaryota</taxon>
        <taxon>Fungi</taxon>
        <taxon>Fungi incertae sedis</taxon>
        <taxon>Zoopagomycota</taxon>
        <taxon>Kickxellomycotina</taxon>
        <taxon>Kickxellomycetes</taxon>
        <taxon>Kickxellales</taxon>
        <taxon>Kickxellaceae</taxon>
        <taxon>Coemansia</taxon>
    </lineage>
</organism>
<dbReference type="EMBL" id="JANBUO010003047">
    <property type="protein sequence ID" value="KAJ2793050.1"/>
    <property type="molecule type" value="Genomic_DNA"/>
</dbReference>
<feature type="non-terminal residue" evidence="1">
    <location>
        <position position="130"/>
    </location>
</feature>
<dbReference type="AlphaFoldDB" id="A0A9W8HP17"/>
<dbReference type="OrthoDB" id="19311at2759"/>
<dbReference type="Proteomes" id="UP001140094">
    <property type="component" value="Unassembled WGS sequence"/>
</dbReference>
<evidence type="ECO:0000313" key="1">
    <source>
        <dbReference type="EMBL" id="KAJ2793050.1"/>
    </source>
</evidence>
<reference evidence="1" key="1">
    <citation type="submission" date="2022-07" db="EMBL/GenBank/DDBJ databases">
        <title>Phylogenomic reconstructions and comparative analyses of Kickxellomycotina fungi.</title>
        <authorList>
            <person name="Reynolds N.K."/>
            <person name="Stajich J.E."/>
            <person name="Barry K."/>
            <person name="Grigoriev I.V."/>
            <person name="Crous P."/>
            <person name="Smith M.E."/>
        </authorList>
    </citation>
    <scope>NUCLEOTIDE SEQUENCE</scope>
    <source>
        <strain evidence="1">NRRL 1565</strain>
    </source>
</reference>
<evidence type="ECO:0000313" key="2">
    <source>
        <dbReference type="Proteomes" id="UP001140094"/>
    </source>
</evidence>
<protein>
    <submittedName>
        <fullName evidence="1">Uncharacterized protein</fullName>
    </submittedName>
</protein>
<sequence length="130" mass="14658">MFAGQRQRRGMNKVDEYMNRLEDPSYHLNSSDSPDILKTSTPFNITSNTTWSTLRLVFASVKAAAQEELAFIEACENQEQSTENKLADPQSDYQSKSLLKSTNSIYARIFLSGQKNLSQIAEDILTESIV</sequence>